<dbReference type="PANTHER" id="PTHR33048:SF160">
    <property type="entry name" value="SAT4 FAMILY MEMBRANE PROTEIN"/>
    <property type="match status" value="1"/>
</dbReference>
<keyword evidence="3 7" id="KW-1133">Transmembrane helix</keyword>
<dbReference type="Pfam" id="PF20684">
    <property type="entry name" value="Fung_rhodopsin"/>
    <property type="match status" value="1"/>
</dbReference>
<feature type="region of interest" description="Disordered" evidence="6">
    <location>
        <begin position="373"/>
        <end position="392"/>
    </location>
</feature>
<feature type="transmembrane region" description="Helical" evidence="7">
    <location>
        <begin position="66"/>
        <end position="89"/>
    </location>
</feature>
<comment type="caution">
    <text evidence="9">The sequence shown here is derived from an EMBL/GenBank/DDBJ whole genome shotgun (WGS) entry which is preliminary data.</text>
</comment>
<evidence type="ECO:0000313" key="9">
    <source>
        <dbReference type="EMBL" id="KAL1876951.1"/>
    </source>
</evidence>
<feature type="domain" description="Rhodopsin" evidence="8">
    <location>
        <begin position="50"/>
        <end position="290"/>
    </location>
</feature>
<evidence type="ECO:0000256" key="5">
    <source>
        <dbReference type="ARBA" id="ARBA00038359"/>
    </source>
</evidence>
<dbReference type="InterPro" id="IPR052337">
    <property type="entry name" value="SAT4-like"/>
</dbReference>
<dbReference type="InterPro" id="IPR049326">
    <property type="entry name" value="Rhodopsin_dom_fungi"/>
</dbReference>
<keyword evidence="10" id="KW-1185">Reference proteome</keyword>
<dbReference type="EMBL" id="JAWRVE010000015">
    <property type="protein sequence ID" value="KAL1876951.1"/>
    <property type="molecule type" value="Genomic_DNA"/>
</dbReference>
<feature type="transmembrane region" description="Helical" evidence="7">
    <location>
        <begin position="229"/>
        <end position="254"/>
    </location>
</feature>
<feature type="transmembrane region" description="Helical" evidence="7">
    <location>
        <begin position="34"/>
        <end position="54"/>
    </location>
</feature>
<evidence type="ECO:0000256" key="3">
    <source>
        <dbReference type="ARBA" id="ARBA00022989"/>
    </source>
</evidence>
<feature type="transmembrane region" description="Helical" evidence="7">
    <location>
        <begin position="145"/>
        <end position="165"/>
    </location>
</feature>
<proteinExistence type="inferred from homology"/>
<reference evidence="9 10" key="1">
    <citation type="journal article" date="2024" name="IMA Fungus">
        <title>IMA Genome - F19 : A genome assembly and annotation guide to empower mycologists, including annotated draft genome sequences of Ceratocystis pirilliformis, Diaporthe australafricana, Fusarium ophioides, Paecilomyces lecythidis, and Sporothrix stenoceras.</title>
        <authorList>
            <person name="Aylward J."/>
            <person name="Wilson A.M."/>
            <person name="Visagie C.M."/>
            <person name="Spraker J."/>
            <person name="Barnes I."/>
            <person name="Buitendag C."/>
            <person name="Ceriani C."/>
            <person name="Del Mar Angel L."/>
            <person name="du Plessis D."/>
            <person name="Fuchs T."/>
            <person name="Gasser K."/>
            <person name="Kramer D."/>
            <person name="Li W."/>
            <person name="Munsamy K."/>
            <person name="Piso A."/>
            <person name="Price J.L."/>
            <person name="Sonnekus B."/>
            <person name="Thomas C."/>
            <person name="van der Nest A."/>
            <person name="van Dijk A."/>
            <person name="van Heerden A."/>
            <person name="van Vuuren N."/>
            <person name="Yilmaz N."/>
            <person name="Duong T.A."/>
            <person name="van der Merwe N.A."/>
            <person name="Wingfield M.J."/>
            <person name="Wingfield B.D."/>
        </authorList>
    </citation>
    <scope>NUCLEOTIDE SEQUENCE [LARGE SCALE GENOMIC DNA]</scope>
    <source>
        <strain evidence="9 10">CMW 18300</strain>
    </source>
</reference>
<feature type="transmembrane region" description="Helical" evidence="7">
    <location>
        <begin position="193"/>
        <end position="217"/>
    </location>
</feature>
<dbReference type="Proteomes" id="UP001583177">
    <property type="component" value="Unassembled WGS sequence"/>
</dbReference>
<feature type="transmembrane region" description="Helical" evidence="7">
    <location>
        <begin position="109"/>
        <end position="133"/>
    </location>
</feature>
<gene>
    <name evidence="9" type="ORF">Daus18300_002558</name>
</gene>
<comment type="similarity">
    <text evidence="5">Belongs to the SAT4 family.</text>
</comment>
<evidence type="ECO:0000256" key="6">
    <source>
        <dbReference type="SAM" id="MobiDB-lite"/>
    </source>
</evidence>
<organism evidence="9 10">
    <name type="scientific">Diaporthe australafricana</name>
    <dbReference type="NCBI Taxonomy" id="127596"/>
    <lineage>
        <taxon>Eukaryota</taxon>
        <taxon>Fungi</taxon>
        <taxon>Dikarya</taxon>
        <taxon>Ascomycota</taxon>
        <taxon>Pezizomycotina</taxon>
        <taxon>Sordariomycetes</taxon>
        <taxon>Sordariomycetidae</taxon>
        <taxon>Diaporthales</taxon>
        <taxon>Diaporthaceae</taxon>
        <taxon>Diaporthe</taxon>
    </lineage>
</organism>
<keyword evidence="4 7" id="KW-0472">Membrane</keyword>
<protein>
    <recommendedName>
        <fullName evidence="8">Rhodopsin domain-containing protein</fullName>
    </recommendedName>
</protein>
<evidence type="ECO:0000259" key="8">
    <source>
        <dbReference type="Pfam" id="PF20684"/>
    </source>
</evidence>
<evidence type="ECO:0000256" key="4">
    <source>
        <dbReference type="ARBA" id="ARBA00023136"/>
    </source>
</evidence>
<feature type="region of interest" description="Disordered" evidence="6">
    <location>
        <begin position="324"/>
        <end position="348"/>
    </location>
</feature>
<evidence type="ECO:0000256" key="1">
    <source>
        <dbReference type="ARBA" id="ARBA00004141"/>
    </source>
</evidence>
<dbReference type="PANTHER" id="PTHR33048">
    <property type="entry name" value="PTH11-LIKE INTEGRAL MEMBRANE PROTEIN (AFU_ORTHOLOGUE AFUA_5G11245)"/>
    <property type="match status" value="1"/>
</dbReference>
<evidence type="ECO:0000256" key="7">
    <source>
        <dbReference type="SAM" id="Phobius"/>
    </source>
</evidence>
<accession>A0ABR3XLT3</accession>
<evidence type="ECO:0000313" key="10">
    <source>
        <dbReference type="Proteomes" id="UP001583177"/>
    </source>
</evidence>
<feature type="compositionally biased region" description="Basic and acidic residues" evidence="6">
    <location>
        <begin position="382"/>
        <end position="392"/>
    </location>
</feature>
<keyword evidence="2 7" id="KW-0812">Transmembrane</keyword>
<evidence type="ECO:0000256" key="2">
    <source>
        <dbReference type="ARBA" id="ARBA00022692"/>
    </source>
</evidence>
<feature type="transmembrane region" description="Helical" evidence="7">
    <location>
        <begin position="274"/>
        <end position="294"/>
    </location>
</feature>
<name>A0ABR3XLT3_9PEZI</name>
<sequence>MSDQTDEPSTKPLVAARTNDEICHVPKRSRKGDLIAEIPICVVAFFANIFRLYARWRLHTKFDTDDWIMLAVAVLFIPFQIVAQYFAFYSFGVDAWYVSPRDLTYSLKLFYVSELFYVTVLSLTKISILFFFLRIFPNERFRLCCWIVMGWIAVSSAVFLFVGMFQCMPVDAIWRSWDGAYPGNYHCVNVNSLVYAAAGCSIAQDLTILVMPLPLILRLNTNWRRKAGTVIMFSLGIFVLITSCVRLRFLVQFARSRNPTWDYVDTHLWSDLEASVSIIAASLPAIRLYLATVWPKAFLSKARKSSAQSSGAQSYDVKRWTPQGMLSRSGRTSHAGEQAAGGKPGYLSRLLGKTTQRNKRGVNESELELADTARSSVQSEMSVRHVDVDASDSSQHRPALEIVGKYIPLDVEIGDPFHDSVIPTSSTIRVSAIKRRTKEDDQS</sequence>
<comment type="subcellular location">
    <subcellularLocation>
        <location evidence="1">Membrane</location>
        <topology evidence="1">Multi-pass membrane protein</topology>
    </subcellularLocation>
</comment>